<evidence type="ECO:0000256" key="3">
    <source>
        <dbReference type="ARBA" id="ARBA00009759"/>
    </source>
</evidence>
<dbReference type="GO" id="GO:0007165">
    <property type="term" value="P:signal transduction"/>
    <property type="evidence" value="ECO:0007669"/>
    <property type="project" value="TreeGrafter"/>
</dbReference>
<dbReference type="GO" id="GO:0046872">
    <property type="term" value="F:metal ion binding"/>
    <property type="evidence" value="ECO:0007669"/>
    <property type="project" value="UniProtKB-KW"/>
</dbReference>
<dbReference type="RefSeq" id="WP_133771887.1">
    <property type="nucleotide sequence ID" value="NZ_SNZR01000013.1"/>
</dbReference>
<dbReference type="Pfam" id="PF00459">
    <property type="entry name" value="Inositol_P"/>
    <property type="match status" value="1"/>
</dbReference>
<evidence type="ECO:0000256" key="10">
    <source>
        <dbReference type="RuleBase" id="RU364068"/>
    </source>
</evidence>
<feature type="binding site" evidence="9">
    <location>
        <position position="86"/>
    </location>
    <ligand>
        <name>Mg(2+)</name>
        <dbReference type="ChEBI" id="CHEBI:18420"/>
        <label>1</label>
        <note>catalytic</note>
    </ligand>
</feature>
<gene>
    <name evidence="11" type="ORF">EV668_3321</name>
</gene>
<dbReference type="EC" id="3.1.3.25" evidence="4 10"/>
<dbReference type="PROSITE" id="PS00630">
    <property type="entry name" value="IMP_2"/>
    <property type="match status" value="1"/>
</dbReference>
<protein>
    <recommendedName>
        <fullName evidence="5 10">Inositol-1-monophosphatase</fullName>
        <ecNumber evidence="4 10">3.1.3.25</ecNumber>
    </recommendedName>
</protein>
<keyword evidence="7 10" id="KW-0378">Hydrolase</keyword>
<dbReference type="InterPro" id="IPR000760">
    <property type="entry name" value="Inositol_monophosphatase-like"/>
</dbReference>
<dbReference type="AlphaFoldDB" id="A0A4R7BX19"/>
<dbReference type="InterPro" id="IPR033942">
    <property type="entry name" value="IMPase"/>
</dbReference>
<dbReference type="PANTHER" id="PTHR20854">
    <property type="entry name" value="INOSITOL MONOPHOSPHATASE"/>
    <property type="match status" value="1"/>
</dbReference>
<dbReference type="CDD" id="cd01639">
    <property type="entry name" value="IMPase"/>
    <property type="match status" value="1"/>
</dbReference>
<evidence type="ECO:0000256" key="4">
    <source>
        <dbReference type="ARBA" id="ARBA00013106"/>
    </source>
</evidence>
<dbReference type="Gene3D" id="3.40.190.80">
    <property type="match status" value="1"/>
</dbReference>
<proteinExistence type="inferred from homology"/>
<name>A0A4R7BX19_9HYPH</name>
<feature type="binding site" evidence="9">
    <location>
        <position position="89"/>
    </location>
    <ligand>
        <name>Mg(2+)</name>
        <dbReference type="ChEBI" id="CHEBI:18420"/>
        <label>1</label>
        <note>catalytic</note>
    </ligand>
</feature>
<evidence type="ECO:0000313" key="12">
    <source>
        <dbReference type="Proteomes" id="UP000295122"/>
    </source>
</evidence>
<evidence type="ECO:0000256" key="7">
    <source>
        <dbReference type="ARBA" id="ARBA00022801"/>
    </source>
</evidence>
<dbReference type="InterPro" id="IPR020583">
    <property type="entry name" value="Inositol_monoP_metal-BS"/>
</dbReference>
<dbReference type="SUPFAM" id="SSF56655">
    <property type="entry name" value="Carbohydrate phosphatase"/>
    <property type="match status" value="1"/>
</dbReference>
<dbReference type="Proteomes" id="UP000295122">
    <property type="component" value="Unassembled WGS sequence"/>
</dbReference>
<reference evidence="11 12" key="1">
    <citation type="submission" date="2019-03" db="EMBL/GenBank/DDBJ databases">
        <title>Genomic Encyclopedia of Type Strains, Phase IV (KMG-IV): sequencing the most valuable type-strain genomes for metagenomic binning, comparative biology and taxonomic classification.</title>
        <authorList>
            <person name="Goeker M."/>
        </authorList>
    </citation>
    <scope>NUCLEOTIDE SEQUENCE [LARGE SCALE GENOMIC DNA]</scope>
    <source>
        <strain evidence="11 12">DSM 25903</strain>
    </source>
</reference>
<dbReference type="GO" id="GO:0046854">
    <property type="term" value="P:phosphatidylinositol phosphate biosynthetic process"/>
    <property type="evidence" value="ECO:0007669"/>
    <property type="project" value="InterPro"/>
</dbReference>
<dbReference type="PRINTS" id="PR01959">
    <property type="entry name" value="SBIMPHPHTASE"/>
</dbReference>
<evidence type="ECO:0000313" key="11">
    <source>
        <dbReference type="EMBL" id="TDR90470.1"/>
    </source>
</evidence>
<evidence type="ECO:0000256" key="1">
    <source>
        <dbReference type="ARBA" id="ARBA00001033"/>
    </source>
</evidence>
<feature type="binding site" evidence="9">
    <location>
        <position position="69"/>
    </location>
    <ligand>
        <name>Mg(2+)</name>
        <dbReference type="ChEBI" id="CHEBI:18420"/>
        <label>1</label>
        <note>catalytic</note>
    </ligand>
</feature>
<organism evidence="11 12">
    <name type="scientific">Enterovirga rhinocerotis</name>
    <dbReference type="NCBI Taxonomy" id="1339210"/>
    <lineage>
        <taxon>Bacteria</taxon>
        <taxon>Pseudomonadati</taxon>
        <taxon>Pseudomonadota</taxon>
        <taxon>Alphaproteobacteria</taxon>
        <taxon>Hyphomicrobiales</taxon>
        <taxon>Methylobacteriaceae</taxon>
        <taxon>Enterovirga</taxon>
    </lineage>
</organism>
<keyword evidence="8 9" id="KW-0460">Magnesium</keyword>
<sequence>MIRSPLISVMTEAVTKAARSLRRDFGEVENLQVSRKGPANFVSAADHRAEEILRGALEKARPGYGLVMEEGGIVEGTDKSHRWHIDPLDGTTNFLHGIPHFCISVGLEREGVPVAGVIFDPIKDEMFIAERGKGAFLNNRRIRVAARNEMAEAVIYCGLPHLGRPAHRTFLSELTSVMSVSAGLRRMGSAALDMAYVAAGRADGYWERNLNSWDIAAGLAIVREAGGYVSDCDGGSDPLGTGSVCVGNEAIHGSLIGLLKKAARPATPAA</sequence>
<dbReference type="GO" id="GO:0008934">
    <property type="term" value="F:inositol monophosphate 1-phosphatase activity"/>
    <property type="evidence" value="ECO:0007669"/>
    <property type="project" value="InterPro"/>
</dbReference>
<dbReference type="PROSITE" id="PS00629">
    <property type="entry name" value="IMP_1"/>
    <property type="match status" value="1"/>
</dbReference>
<evidence type="ECO:0000256" key="2">
    <source>
        <dbReference type="ARBA" id="ARBA00001946"/>
    </source>
</evidence>
<comment type="caution">
    <text evidence="11">The sequence shown here is derived from an EMBL/GenBank/DDBJ whole genome shotgun (WGS) entry which is preliminary data.</text>
</comment>
<dbReference type="EMBL" id="SNZR01000013">
    <property type="protein sequence ID" value="TDR90470.1"/>
    <property type="molecule type" value="Genomic_DNA"/>
</dbReference>
<dbReference type="FunFam" id="3.30.540.10:FF:000003">
    <property type="entry name" value="Inositol-1-monophosphatase"/>
    <property type="match status" value="1"/>
</dbReference>
<dbReference type="Gene3D" id="3.30.540.10">
    <property type="entry name" value="Fructose-1,6-Bisphosphatase, subunit A, domain 1"/>
    <property type="match status" value="1"/>
</dbReference>
<evidence type="ECO:0000256" key="9">
    <source>
        <dbReference type="PIRSR" id="PIRSR600760-2"/>
    </source>
</evidence>
<evidence type="ECO:0000256" key="5">
    <source>
        <dbReference type="ARBA" id="ARBA00019784"/>
    </source>
</evidence>
<dbReference type="OrthoDB" id="9785695at2"/>
<dbReference type="InterPro" id="IPR020550">
    <property type="entry name" value="Inositol_monophosphatase_CS"/>
</dbReference>
<dbReference type="GO" id="GO:0006020">
    <property type="term" value="P:inositol metabolic process"/>
    <property type="evidence" value="ECO:0007669"/>
    <property type="project" value="TreeGrafter"/>
</dbReference>
<evidence type="ECO:0000256" key="8">
    <source>
        <dbReference type="ARBA" id="ARBA00022842"/>
    </source>
</evidence>
<keyword evidence="6 9" id="KW-0479">Metal-binding</keyword>
<feature type="binding site" evidence="9">
    <location>
        <position position="88"/>
    </location>
    <ligand>
        <name>Mg(2+)</name>
        <dbReference type="ChEBI" id="CHEBI:18420"/>
        <label>1</label>
        <note>catalytic</note>
    </ligand>
</feature>
<feature type="binding site" evidence="9">
    <location>
        <position position="214"/>
    </location>
    <ligand>
        <name>Mg(2+)</name>
        <dbReference type="ChEBI" id="CHEBI:18420"/>
        <label>1</label>
        <note>catalytic</note>
    </ligand>
</feature>
<keyword evidence="12" id="KW-1185">Reference proteome</keyword>
<dbReference type="PANTHER" id="PTHR20854:SF4">
    <property type="entry name" value="INOSITOL-1-MONOPHOSPHATASE-RELATED"/>
    <property type="match status" value="1"/>
</dbReference>
<comment type="catalytic activity">
    <reaction evidence="1 10">
        <text>a myo-inositol phosphate + H2O = myo-inositol + phosphate</text>
        <dbReference type="Rhea" id="RHEA:24056"/>
        <dbReference type="ChEBI" id="CHEBI:15377"/>
        <dbReference type="ChEBI" id="CHEBI:17268"/>
        <dbReference type="ChEBI" id="CHEBI:43474"/>
        <dbReference type="ChEBI" id="CHEBI:84139"/>
        <dbReference type="EC" id="3.1.3.25"/>
    </reaction>
</comment>
<comment type="cofactor">
    <cofactor evidence="2 9 10">
        <name>Mg(2+)</name>
        <dbReference type="ChEBI" id="CHEBI:18420"/>
    </cofactor>
</comment>
<dbReference type="PRINTS" id="PR00377">
    <property type="entry name" value="IMPHPHTASES"/>
</dbReference>
<dbReference type="InterPro" id="IPR022337">
    <property type="entry name" value="Inositol_monophosphatase_SuhB"/>
</dbReference>
<accession>A0A4R7BX19</accession>
<comment type="similarity">
    <text evidence="3 10">Belongs to the inositol monophosphatase superfamily.</text>
</comment>
<evidence type="ECO:0000256" key="6">
    <source>
        <dbReference type="ARBA" id="ARBA00022723"/>
    </source>
</evidence>